<proteinExistence type="predicted"/>
<dbReference type="RefSeq" id="WP_307519819.1">
    <property type="nucleotide sequence ID" value="NZ_JAUSZI010000002.1"/>
</dbReference>
<organism evidence="2 3">
    <name type="scientific">Streptomyces umbrinus</name>
    <dbReference type="NCBI Taxonomy" id="67370"/>
    <lineage>
        <taxon>Bacteria</taxon>
        <taxon>Bacillati</taxon>
        <taxon>Actinomycetota</taxon>
        <taxon>Actinomycetes</taxon>
        <taxon>Kitasatosporales</taxon>
        <taxon>Streptomycetaceae</taxon>
        <taxon>Streptomyces</taxon>
        <taxon>Streptomyces phaeochromogenes group</taxon>
    </lineage>
</organism>
<protein>
    <recommendedName>
        <fullName evidence="4">Secreted protein</fullName>
    </recommendedName>
</protein>
<evidence type="ECO:0000256" key="1">
    <source>
        <dbReference type="SAM" id="MobiDB-lite"/>
    </source>
</evidence>
<accession>A0ABU0SM76</accession>
<dbReference type="Proteomes" id="UP001230328">
    <property type="component" value="Unassembled WGS sequence"/>
</dbReference>
<gene>
    <name evidence="2" type="ORF">QF035_002134</name>
</gene>
<feature type="region of interest" description="Disordered" evidence="1">
    <location>
        <begin position="679"/>
        <end position="707"/>
    </location>
</feature>
<name>A0ABU0SM76_9ACTN</name>
<keyword evidence="3" id="KW-1185">Reference proteome</keyword>
<reference evidence="2 3" key="1">
    <citation type="submission" date="2023-07" db="EMBL/GenBank/DDBJ databases">
        <title>Comparative genomics of wheat-associated soil bacteria to identify genetic determinants of phenazine resistance.</title>
        <authorList>
            <person name="Mouncey N."/>
        </authorList>
    </citation>
    <scope>NUCLEOTIDE SEQUENCE [LARGE SCALE GENOMIC DNA]</scope>
    <source>
        <strain evidence="2 3">V2I4</strain>
    </source>
</reference>
<evidence type="ECO:0008006" key="4">
    <source>
        <dbReference type="Google" id="ProtNLM"/>
    </source>
</evidence>
<evidence type="ECO:0000313" key="3">
    <source>
        <dbReference type="Proteomes" id="UP001230328"/>
    </source>
</evidence>
<evidence type="ECO:0000313" key="2">
    <source>
        <dbReference type="EMBL" id="MDQ1024552.1"/>
    </source>
</evidence>
<sequence>MHARARGEHGQGHDDEGCTMKLVELVEAGDVAGVVRELGALTPDQRGVCAAELTAFFEVMARRENTLEERIALCAARLGCQVTPEATAVWIRTNPYFTMDTWTVDLLDLFTVAWRTELVAHLGERATTAGAVFAVTEHLVRDTGCPLPTSHEFVLAWLYDRADNPERHPRVLGGAPGADLLERLRADDFTPKLLPLAVARPGRLVFAPHTSERPLEALIGLAAGGVVDRDELIHNLFADMVGDPPHGTQAVVTLDALALTPAEHAGVARERAALVDHLLGRLLEDGTRMEIAPFLVFLRALASTPAEKALVVRDYLALLDRSLPVATYAQEMLTELDEAGLLEPELLTEVCERVLLRPEKKLVRTQLGWLDRVVRRDPARAGRAVVDAATTFGHREMTLQEQALKLVAKHLKAVDDSVLPELRTAAGQLSPGLSARAAELLGAAEPLGTAHLFGTPQDTVTEQPYADVLPAVPEPRPVPGPIATVAEVAQEVAAVVANDQDVVAFERALDGLVRHAHLDRTALAEALKPVMRREPKSNVDWVQSDLYDVARAVRGDEPRGRAVLMHRAVHINRTTPSRSCSLAGSMLASRLAEAMDVIESGTQPFLLAVPTLAIGALDAGVLVERISALDELGVTPAPVDLAQALLRVTPTSDQQVLRAVEKLGSDAGQRLARWLREGGPAHQDSEPKGWPHRKPPKPASQGWWTPARPGVVMDPPLPQVAASLIGPYVGNQGLADPMAPFWVAQLPNHREELMARDYFEPRMSQRGWPRNLPFVVESGGPAGYSVHLALAFGLIWQTETDAVVDAVLVLAARKQLDTDLLGRQLEALLNHGWAFADKASGSLRAVAETGAYATVWSVLEAALPGLLGDAPVRGSAAMLALAVECASRCGAKGEIAEVTALADRKGSSQAVKNARLLRDALR</sequence>
<comment type="caution">
    <text evidence="2">The sequence shown here is derived from an EMBL/GenBank/DDBJ whole genome shotgun (WGS) entry which is preliminary data.</text>
</comment>
<dbReference type="EMBL" id="JAUSZI010000002">
    <property type="protein sequence ID" value="MDQ1024552.1"/>
    <property type="molecule type" value="Genomic_DNA"/>
</dbReference>